<accession>A0AAU8P4I5</accession>
<evidence type="ECO:0000313" key="2">
    <source>
        <dbReference type="Proteomes" id="UP000002634"/>
    </source>
</evidence>
<reference evidence="1 2" key="1">
    <citation type="journal article" date="2009" name="PLoS ONE">
        <title>Genome sequence of the versatile fish pathogen Edwardsiella tarda provides insights into its adaptation to broad host ranges and intracellular niches.</title>
        <authorList>
            <person name="Wang Q."/>
            <person name="Yang M."/>
            <person name="Xiao J."/>
            <person name="Wu H."/>
            <person name="Wang X."/>
            <person name="Lv Y."/>
            <person name="Xu L."/>
            <person name="Zheng H."/>
            <person name="Wang S."/>
            <person name="Zhao G."/>
            <person name="Liu Q."/>
            <person name="Zhang Y."/>
        </authorList>
    </citation>
    <scope>NUCLEOTIDE SEQUENCE [LARGE SCALE GENOMIC DNA]</scope>
    <source>
        <strain evidence="2">EIB202 / CCTCC M208068</strain>
    </source>
</reference>
<proteinExistence type="predicted"/>
<dbReference type="Proteomes" id="UP000002634">
    <property type="component" value="Chromosome"/>
</dbReference>
<dbReference type="AlphaFoldDB" id="A0AAU8P4I5"/>
<protein>
    <submittedName>
        <fullName evidence="1">Uncharacterized protein</fullName>
    </submittedName>
</protein>
<keyword evidence="2" id="KW-1185">Reference proteome</keyword>
<name>A0AAU8P4I5_EDWPI</name>
<evidence type="ECO:0000313" key="1">
    <source>
        <dbReference type="EMBL" id="ACY84532.1"/>
    </source>
</evidence>
<organism evidence="1 2">
    <name type="scientific">Edwardsiella piscicida</name>
    <dbReference type="NCBI Taxonomy" id="1263550"/>
    <lineage>
        <taxon>Bacteria</taxon>
        <taxon>Pseudomonadati</taxon>
        <taxon>Pseudomonadota</taxon>
        <taxon>Gammaproteobacteria</taxon>
        <taxon>Enterobacterales</taxon>
        <taxon>Hafniaceae</taxon>
        <taxon>Edwardsiella</taxon>
    </lineage>
</organism>
<dbReference type="KEGG" id="etr:ETAE_1693"/>
<sequence>MYLIVLNYRLFPKSSNQATYRHQSKNNINDLNVINLKIMTTKVLALWKIK</sequence>
<gene>
    <name evidence="1" type="ordered locus">ETAE_1693</name>
</gene>
<dbReference type="EMBL" id="CP001135">
    <property type="protein sequence ID" value="ACY84532.1"/>
    <property type="molecule type" value="Genomic_DNA"/>
</dbReference>